<dbReference type="Pfam" id="PF13672">
    <property type="entry name" value="PP2C_2"/>
    <property type="match status" value="1"/>
</dbReference>
<dbReference type="SMART" id="SM00331">
    <property type="entry name" value="PP2C_SIG"/>
    <property type="match status" value="1"/>
</dbReference>
<gene>
    <name evidence="3" type="ORF">L0M17_13800</name>
</gene>
<keyword evidence="4" id="KW-1185">Reference proteome</keyword>
<dbReference type="CDD" id="cd00143">
    <property type="entry name" value="PP2Cc"/>
    <property type="match status" value="1"/>
</dbReference>
<dbReference type="SUPFAM" id="SSF81606">
    <property type="entry name" value="PP2C-like"/>
    <property type="match status" value="1"/>
</dbReference>
<evidence type="ECO:0000313" key="4">
    <source>
        <dbReference type="Proteomes" id="UP001202922"/>
    </source>
</evidence>
<evidence type="ECO:0000259" key="2">
    <source>
        <dbReference type="PROSITE" id="PS51746"/>
    </source>
</evidence>
<dbReference type="EMBL" id="JAKZBV010000001">
    <property type="protein sequence ID" value="MCH6471037.1"/>
    <property type="molecule type" value="Genomic_DNA"/>
</dbReference>
<sequence length="274" mass="28658">MVHTRGVPMAGGEETPEHPARLAFDVGAATDRGLVRELNEDSYLAREPVFAVADGMGGHEAGEVASGLCIEALADEEMLAPGLPATMLDVVLAVRRADWAIREATGSRAGTTLAAAFSAKDDDGAPAWIVANVGDSRVYAADHDEFDQITIDHSEVWELMARGEITREEARVHPRRNVVTRALGTGFDADPDLWLLPAFPGQRLLVCSDGLTTELEDFEIAAILRGNPTSQGAADALVAAALEAGGRDNVTVVVVGVAGAGEEAEAGPLPVSEG</sequence>
<protein>
    <submittedName>
        <fullName evidence="3">Protein phosphatase 2C domain-containing protein</fullName>
    </submittedName>
</protein>
<dbReference type="InterPro" id="IPR015655">
    <property type="entry name" value="PP2C"/>
</dbReference>
<name>A0ABS9U2W1_9MICC</name>
<proteinExistence type="predicted"/>
<feature type="region of interest" description="Disordered" evidence="1">
    <location>
        <begin position="1"/>
        <end position="20"/>
    </location>
</feature>
<organism evidence="3 4">
    <name type="scientific">Sinomonas terrae</name>
    <dbReference type="NCBI Taxonomy" id="2908838"/>
    <lineage>
        <taxon>Bacteria</taxon>
        <taxon>Bacillati</taxon>
        <taxon>Actinomycetota</taxon>
        <taxon>Actinomycetes</taxon>
        <taxon>Micrococcales</taxon>
        <taxon>Micrococcaceae</taxon>
        <taxon>Sinomonas</taxon>
    </lineage>
</organism>
<evidence type="ECO:0000313" key="3">
    <source>
        <dbReference type="EMBL" id="MCH6471037.1"/>
    </source>
</evidence>
<dbReference type="RefSeq" id="WP_241054620.1">
    <property type="nucleotide sequence ID" value="NZ_JAKZBV010000001.1"/>
</dbReference>
<accession>A0ABS9U2W1</accession>
<evidence type="ECO:0000256" key="1">
    <source>
        <dbReference type="SAM" id="MobiDB-lite"/>
    </source>
</evidence>
<dbReference type="PANTHER" id="PTHR47992">
    <property type="entry name" value="PROTEIN PHOSPHATASE"/>
    <property type="match status" value="1"/>
</dbReference>
<dbReference type="Proteomes" id="UP001202922">
    <property type="component" value="Unassembled WGS sequence"/>
</dbReference>
<dbReference type="InterPro" id="IPR001932">
    <property type="entry name" value="PPM-type_phosphatase-like_dom"/>
</dbReference>
<dbReference type="SMART" id="SM00332">
    <property type="entry name" value="PP2Cc"/>
    <property type="match status" value="1"/>
</dbReference>
<reference evidence="3 4" key="1">
    <citation type="submission" date="2022-03" db="EMBL/GenBank/DDBJ databases">
        <title>Sinomonas sp. isolated from a soil.</title>
        <authorList>
            <person name="Han J."/>
            <person name="Kim D.-U."/>
        </authorList>
    </citation>
    <scope>NUCLEOTIDE SEQUENCE [LARGE SCALE GENOMIC DNA]</scope>
    <source>
        <strain evidence="3 4">5-5</strain>
    </source>
</reference>
<dbReference type="PROSITE" id="PS51746">
    <property type="entry name" value="PPM_2"/>
    <property type="match status" value="1"/>
</dbReference>
<dbReference type="InterPro" id="IPR036457">
    <property type="entry name" value="PPM-type-like_dom_sf"/>
</dbReference>
<comment type="caution">
    <text evidence="3">The sequence shown here is derived from an EMBL/GenBank/DDBJ whole genome shotgun (WGS) entry which is preliminary data.</text>
</comment>
<feature type="domain" description="PPM-type phosphatase" evidence="2">
    <location>
        <begin position="25"/>
        <end position="257"/>
    </location>
</feature>
<dbReference type="Gene3D" id="3.60.40.10">
    <property type="entry name" value="PPM-type phosphatase domain"/>
    <property type="match status" value="1"/>
</dbReference>